<proteinExistence type="predicted"/>
<dbReference type="KEGG" id="dpp:DICPUDRAFT_96896"/>
<evidence type="ECO:0000313" key="2">
    <source>
        <dbReference type="Proteomes" id="UP000001064"/>
    </source>
</evidence>
<organism evidence="1 2">
    <name type="scientific">Dictyostelium purpureum</name>
    <name type="common">Slime mold</name>
    <dbReference type="NCBI Taxonomy" id="5786"/>
    <lineage>
        <taxon>Eukaryota</taxon>
        <taxon>Amoebozoa</taxon>
        <taxon>Evosea</taxon>
        <taxon>Eumycetozoa</taxon>
        <taxon>Dictyostelia</taxon>
        <taxon>Dictyosteliales</taxon>
        <taxon>Dictyosteliaceae</taxon>
        <taxon>Dictyostelium</taxon>
    </lineage>
</organism>
<name>F0ZC42_DICPU</name>
<accession>F0ZC42</accession>
<dbReference type="AlphaFoldDB" id="F0ZC42"/>
<dbReference type="Proteomes" id="UP000001064">
    <property type="component" value="Unassembled WGS sequence"/>
</dbReference>
<dbReference type="GeneID" id="10507170"/>
<sequence>MNKKIIKLPNYLYKYILNCILVYIYNKLSVSYYNSVFNNNNEVIQFSLVCKQWFKYVSNILSLQINYKNYFALYPLIENPTHNLHNKYKIIKLSNLNILYDMILTSNHLDRYINNINNSNNNNNNNNNDNNNHHNNDYNFNNKNILVHSFDYMESNNIIKNIRRFPDCFNFNLSLSSTSQPENYIQLLNNSKDCLNKINRVSVNDHGQRDGLKNILKLNDIYNISFQDDYSSSSNILLKLKFNQTKKSKINIDHLILTYNFNKNNYMDNYQTSTRKLKKFRFDTTLNKLIFNNKTNLLGISDEEANNQNNNHNQESWENIVKVLSNDQTLQRLSINDQGNILGRSMFSNIETSLIYGGFGSILASPLSNIKSFSFFSDSVEIDPQLLKGISCNKSIQNLTIPAKYFVNIINNEVMVNNRTIRNLFITSGVTEALESEILEGLHMLSVIEQYNTMIDIYSISFDINTNNENLHSLVSFIKSNHFNIKEFNITNKYNPHLVYERISYQLHSNHSIINVSTR</sequence>
<dbReference type="EMBL" id="GL870975">
    <property type="protein sequence ID" value="EGC38509.1"/>
    <property type="molecule type" value="Genomic_DNA"/>
</dbReference>
<dbReference type="VEuPathDB" id="AmoebaDB:DICPUDRAFT_96896"/>
<dbReference type="InParanoid" id="F0ZC42"/>
<keyword evidence="2" id="KW-1185">Reference proteome</keyword>
<gene>
    <name evidence="1" type="ORF">DICPUDRAFT_96896</name>
</gene>
<reference evidence="2" key="1">
    <citation type="journal article" date="2011" name="Genome Biol.">
        <title>Comparative genomics of the social amoebae Dictyostelium discoideum and Dictyostelium purpureum.</title>
        <authorList>
            <consortium name="US DOE Joint Genome Institute (JGI-PGF)"/>
            <person name="Sucgang R."/>
            <person name="Kuo A."/>
            <person name="Tian X."/>
            <person name="Salerno W."/>
            <person name="Parikh A."/>
            <person name="Feasley C.L."/>
            <person name="Dalin E."/>
            <person name="Tu H."/>
            <person name="Huang E."/>
            <person name="Barry K."/>
            <person name="Lindquist E."/>
            <person name="Shapiro H."/>
            <person name="Bruce D."/>
            <person name="Schmutz J."/>
            <person name="Salamov A."/>
            <person name="Fey P."/>
            <person name="Gaudet P."/>
            <person name="Anjard C."/>
            <person name="Babu M.M."/>
            <person name="Basu S."/>
            <person name="Bushmanova Y."/>
            <person name="van der Wel H."/>
            <person name="Katoh-Kurasawa M."/>
            <person name="Dinh C."/>
            <person name="Coutinho P.M."/>
            <person name="Saito T."/>
            <person name="Elias M."/>
            <person name="Schaap P."/>
            <person name="Kay R.R."/>
            <person name="Henrissat B."/>
            <person name="Eichinger L."/>
            <person name="Rivero F."/>
            <person name="Putnam N.H."/>
            <person name="West C.M."/>
            <person name="Loomis W.F."/>
            <person name="Chisholm R.L."/>
            <person name="Shaulsky G."/>
            <person name="Strassmann J.E."/>
            <person name="Queller D.C."/>
            <person name="Kuspa A."/>
            <person name="Grigoriev I.V."/>
        </authorList>
    </citation>
    <scope>NUCLEOTIDE SEQUENCE [LARGE SCALE GENOMIC DNA]</scope>
    <source>
        <strain evidence="2">QSDP1</strain>
    </source>
</reference>
<dbReference type="PANTHER" id="PTHR32423">
    <property type="entry name" value="SAP DOMAIN-CONTAINING PROTEIN-RELATED"/>
    <property type="match status" value="1"/>
</dbReference>
<dbReference type="RefSeq" id="XP_003284974.1">
    <property type="nucleotide sequence ID" value="XM_003284926.1"/>
</dbReference>
<evidence type="ECO:0000313" key="1">
    <source>
        <dbReference type="EMBL" id="EGC38509.1"/>
    </source>
</evidence>
<dbReference type="PANTHER" id="PTHR32423:SF65">
    <property type="entry name" value="F-BOX DOMAIN-CONTAINING PROTEIN"/>
    <property type="match status" value="1"/>
</dbReference>
<dbReference type="OMA" id="IEWIIND"/>
<protein>
    <submittedName>
        <fullName evidence="1">Uncharacterized protein</fullName>
    </submittedName>
</protein>